<dbReference type="InterPro" id="IPR006115">
    <property type="entry name" value="6PGDH_NADP-bd"/>
</dbReference>
<name>A0ABX1DRZ5_9HYPH</name>
<dbReference type="InterPro" id="IPR036291">
    <property type="entry name" value="NAD(P)-bd_dom_sf"/>
</dbReference>
<evidence type="ECO:0000256" key="1">
    <source>
        <dbReference type="ARBA" id="ARBA00023002"/>
    </source>
</evidence>
<reference evidence="5 6" key="1">
    <citation type="submission" date="2020-03" db="EMBL/GenBank/DDBJ databases">
        <title>Whole genome sequencing of clinical and environmental type strains of Ochrobactrum.</title>
        <authorList>
            <person name="Dharne M."/>
        </authorList>
    </citation>
    <scope>NUCLEOTIDE SEQUENCE [LARGE SCALE GENOMIC DNA]</scope>
    <source>
        <strain evidence="5 6">CIP 109452</strain>
    </source>
</reference>
<sequence>MKVGYIGLGSMGGALAARLLLRHELTVYDQSTTAVERLVEKGAVAAETPAALGASCDVVFLCLPTSAHVREVIFGPVGLSGVLRAGSMIIDQTTGDPDETRRLAKELASVGIELIDAPVSGGIAGAQAGTIAIMVGASEEKFSRAFPLLESISNNVYHAGEIGNGHVIKLVNNLLSMTQRLLSFEAMTLAAKNGVPPEKAVDILIAGGGRNAYLERMMGPRILKGELNVGFTLGLAHKDVRLACQLGVDSGVPMFFGNLTRELYQTFIAEKGPSSQVDTAALIYDRLAGTTVVPTDSDQLEA</sequence>
<dbReference type="Gene3D" id="1.10.1040.10">
    <property type="entry name" value="N-(1-d-carboxylethyl)-l-norvaline Dehydrogenase, domain 2"/>
    <property type="match status" value="1"/>
</dbReference>
<dbReference type="Gene3D" id="3.40.50.720">
    <property type="entry name" value="NAD(P)-binding Rossmann-like Domain"/>
    <property type="match status" value="1"/>
</dbReference>
<dbReference type="PIRSF" id="PIRSF000103">
    <property type="entry name" value="HIBADH"/>
    <property type="match status" value="1"/>
</dbReference>
<keyword evidence="1" id="KW-0560">Oxidoreductase</keyword>
<dbReference type="InterPro" id="IPR029154">
    <property type="entry name" value="HIBADH-like_NADP-bd"/>
</dbReference>
<dbReference type="Proteomes" id="UP000704467">
    <property type="component" value="Unassembled WGS sequence"/>
</dbReference>
<proteinExistence type="predicted"/>
<keyword evidence="2" id="KW-0520">NAD</keyword>
<keyword evidence="6" id="KW-1185">Reference proteome</keyword>
<organism evidence="5 6">
    <name type="scientific">Brucella haematophila</name>
    <dbReference type="NCBI Taxonomy" id="419474"/>
    <lineage>
        <taxon>Bacteria</taxon>
        <taxon>Pseudomonadati</taxon>
        <taxon>Pseudomonadota</taxon>
        <taxon>Alphaproteobacteria</taxon>
        <taxon>Hyphomicrobiales</taxon>
        <taxon>Brucellaceae</taxon>
        <taxon>Brucella/Ochrobactrum group</taxon>
        <taxon>Brucella</taxon>
    </lineage>
</organism>
<dbReference type="EMBL" id="JAAVLN010000003">
    <property type="protein sequence ID" value="NKC04930.1"/>
    <property type="molecule type" value="Genomic_DNA"/>
</dbReference>
<dbReference type="PANTHER" id="PTHR22981:SF7">
    <property type="entry name" value="3-HYDROXYISOBUTYRATE DEHYDROGENASE, MITOCHONDRIAL"/>
    <property type="match status" value="1"/>
</dbReference>
<dbReference type="RefSeq" id="WP_138784464.1">
    <property type="nucleotide sequence ID" value="NZ_JBHEEQ010000001.1"/>
</dbReference>
<protein>
    <submittedName>
        <fullName evidence="5">NAD(P)-dependent oxidoreductase</fullName>
    </submittedName>
</protein>
<dbReference type="InterPro" id="IPR013328">
    <property type="entry name" value="6PGD_dom2"/>
</dbReference>
<evidence type="ECO:0000259" key="4">
    <source>
        <dbReference type="Pfam" id="PF14833"/>
    </source>
</evidence>
<evidence type="ECO:0000256" key="2">
    <source>
        <dbReference type="ARBA" id="ARBA00023027"/>
    </source>
</evidence>
<evidence type="ECO:0000313" key="6">
    <source>
        <dbReference type="Proteomes" id="UP000704467"/>
    </source>
</evidence>
<dbReference type="InterPro" id="IPR008927">
    <property type="entry name" value="6-PGluconate_DH-like_C_sf"/>
</dbReference>
<feature type="domain" description="3-hydroxyisobutyrate dehydrogenase-like NAD-binding" evidence="4">
    <location>
        <begin position="163"/>
        <end position="276"/>
    </location>
</feature>
<dbReference type="PANTHER" id="PTHR22981">
    <property type="entry name" value="3-HYDROXYISOBUTYRATE DEHYDROGENASE-RELATED"/>
    <property type="match status" value="1"/>
</dbReference>
<accession>A0ABX1DRZ5</accession>
<dbReference type="InterPro" id="IPR015815">
    <property type="entry name" value="HIBADH-related"/>
</dbReference>
<evidence type="ECO:0000259" key="3">
    <source>
        <dbReference type="Pfam" id="PF03446"/>
    </source>
</evidence>
<dbReference type="Pfam" id="PF03446">
    <property type="entry name" value="NAD_binding_2"/>
    <property type="match status" value="1"/>
</dbReference>
<dbReference type="Pfam" id="PF14833">
    <property type="entry name" value="NAD_binding_11"/>
    <property type="match status" value="1"/>
</dbReference>
<feature type="domain" description="6-phosphogluconate dehydrogenase NADP-binding" evidence="3">
    <location>
        <begin position="2"/>
        <end position="160"/>
    </location>
</feature>
<dbReference type="SUPFAM" id="SSF48179">
    <property type="entry name" value="6-phosphogluconate dehydrogenase C-terminal domain-like"/>
    <property type="match status" value="1"/>
</dbReference>
<comment type="caution">
    <text evidence="5">The sequence shown here is derived from an EMBL/GenBank/DDBJ whole genome shotgun (WGS) entry which is preliminary data.</text>
</comment>
<evidence type="ECO:0000313" key="5">
    <source>
        <dbReference type="EMBL" id="NKC04930.1"/>
    </source>
</evidence>
<gene>
    <name evidence="5" type="ORF">HED55_22460</name>
</gene>
<dbReference type="SUPFAM" id="SSF51735">
    <property type="entry name" value="NAD(P)-binding Rossmann-fold domains"/>
    <property type="match status" value="1"/>
</dbReference>